<evidence type="ECO:0000256" key="5">
    <source>
        <dbReference type="ARBA" id="ARBA00023157"/>
    </source>
</evidence>
<dbReference type="PANTHER" id="PTHR22918:SF1">
    <property type="entry name" value="FIBRONECTIN TYPE-II DOMAIN-CONTAINING PROTEIN"/>
    <property type="match status" value="1"/>
</dbReference>
<keyword evidence="4" id="KW-0677">Repeat</keyword>
<dbReference type="InterPro" id="IPR000562">
    <property type="entry name" value="FN_type2_dom"/>
</dbReference>
<dbReference type="SMART" id="SM00059">
    <property type="entry name" value="FN2"/>
    <property type="match status" value="3"/>
</dbReference>
<feature type="domain" description="Fibronectin type-II" evidence="8">
    <location>
        <begin position="94"/>
        <end position="142"/>
    </location>
</feature>
<dbReference type="InterPro" id="IPR051666">
    <property type="entry name" value="SP_Capacitation_Regulator"/>
</dbReference>
<dbReference type="InterPro" id="IPR036943">
    <property type="entry name" value="FN_type2_sf"/>
</dbReference>
<dbReference type="Pfam" id="PF00040">
    <property type="entry name" value="fn2"/>
    <property type="match status" value="2"/>
</dbReference>
<dbReference type="GO" id="GO:0008201">
    <property type="term" value="F:heparin binding"/>
    <property type="evidence" value="ECO:0007669"/>
    <property type="project" value="TreeGrafter"/>
</dbReference>
<feature type="disulfide bond" evidence="6">
    <location>
        <begin position="113"/>
        <end position="140"/>
    </location>
</feature>
<evidence type="ECO:0000313" key="9">
    <source>
        <dbReference type="EMBL" id="CDW31660.1"/>
    </source>
</evidence>
<proteinExistence type="inferred from homology"/>
<dbReference type="GO" id="GO:0005576">
    <property type="term" value="C:extracellular region"/>
    <property type="evidence" value="ECO:0007669"/>
    <property type="project" value="UniProtKB-SubCell"/>
</dbReference>
<comment type="caution">
    <text evidence="6">Lacks conserved residue(s) required for the propagation of feature annotation.</text>
</comment>
<dbReference type="Gene3D" id="2.10.10.10">
    <property type="entry name" value="Fibronectin, type II, collagen-binding"/>
    <property type="match status" value="3"/>
</dbReference>
<evidence type="ECO:0000256" key="4">
    <source>
        <dbReference type="ARBA" id="ARBA00022737"/>
    </source>
</evidence>
<feature type="chain" id="PRO_5005488256" evidence="7">
    <location>
        <begin position="24"/>
        <end position="211"/>
    </location>
</feature>
<feature type="domain" description="Fibronectin type-II" evidence="8">
    <location>
        <begin position="29"/>
        <end position="78"/>
    </location>
</feature>
<sequence length="211" mass="23539">NMKYMKVIFLIVALSSIFLESNGQNCLTKSNRHCIFPFIYKENIYGSCTEIDSDGKPWCAVSVYHSTGHVAEYGFCYPECAVEITKLPETCKTVSGTKCIFPFKYNHVEYNMCTSVGTTRPWCGISLYRDTDEVHTWDFCNSACEPEPTPNSNKCLTIQGQECVSTFSYHGIEYYNCTSVNNNGVPWGATTVNESNGAVGWGICQNSFACA</sequence>
<feature type="disulfide bond" evidence="6">
    <location>
        <begin position="177"/>
        <end position="204"/>
    </location>
</feature>
<accession>A0A0K2U0N8</accession>
<comment type="similarity">
    <text evidence="2">Belongs to the seminal plasma protein family.</text>
</comment>
<evidence type="ECO:0000256" key="2">
    <source>
        <dbReference type="ARBA" id="ARBA00010011"/>
    </source>
</evidence>
<feature type="non-terminal residue" evidence="9">
    <location>
        <position position="1"/>
    </location>
</feature>
<dbReference type="EMBL" id="HACA01014299">
    <property type="protein sequence ID" value="CDW31660.1"/>
    <property type="molecule type" value="Transcribed_RNA"/>
</dbReference>
<evidence type="ECO:0000256" key="3">
    <source>
        <dbReference type="ARBA" id="ARBA00022525"/>
    </source>
</evidence>
<evidence type="ECO:0000259" key="8">
    <source>
        <dbReference type="PROSITE" id="PS51092"/>
    </source>
</evidence>
<dbReference type="PANTHER" id="PTHR22918">
    <property type="entry name" value="SEMINAL PLASMA PROTEIN"/>
    <property type="match status" value="1"/>
</dbReference>
<dbReference type="AlphaFoldDB" id="A0A0K2U0N8"/>
<keyword evidence="3" id="KW-0964">Secreted</keyword>
<organism evidence="9">
    <name type="scientific">Lepeophtheirus salmonis</name>
    <name type="common">Salmon louse</name>
    <name type="synonym">Caligus salmonis</name>
    <dbReference type="NCBI Taxonomy" id="72036"/>
    <lineage>
        <taxon>Eukaryota</taxon>
        <taxon>Metazoa</taxon>
        <taxon>Ecdysozoa</taxon>
        <taxon>Arthropoda</taxon>
        <taxon>Crustacea</taxon>
        <taxon>Multicrustacea</taxon>
        <taxon>Hexanauplia</taxon>
        <taxon>Copepoda</taxon>
        <taxon>Siphonostomatoida</taxon>
        <taxon>Caligidae</taxon>
        <taxon>Lepeophtheirus</taxon>
    </lineage>
</organism>
<dbReference type="InterPro" id="IPR013806">
    <property type="entry name" value="Kringle-like"/>
</dbReference>
<keyword evidence="5 6" id="KW-1015">Disulfide bond</keyword>
<dbReference type="PROSITE" id="PS51092">
    <property type="entry name" value="FN2_2"/>
    <property type="match status" value="3"/>
</dbReference>
<evidence type="ECO:0000256" key="1">
    <source>
        <dbReference type="ARBA" id="ARBA00004613"/>
    </source>
</evidence>
<feature type="signal peptide" evidence="7">
    <location>
        <begin position="1"/>
        <end position="23"/>
    </location>
</feature>
<reference evidence="9" key="1">
    <citation type="submission" date="2014-05" db="EMBL/GenBank/DDBJ databases">
        <authorList>
            <person name="Chronopoulou M."/>
        </authorList>
    </citation>
    <scope>NUCLEOTIDE SEQUENCE</scope>
    <source>
        <tissue evidence="9">Whole organism</tissue>
    </source>
</reference>
<dbReference type="GO" id="GO:0009986">
    <property type="term" value="C:cell surface"/>
    <property type="evidence" value="ECO:0007669"/>
    <property type="project" value="TreeGrafter"/>
</dbReference>
<comment type="subcellular location">
    <subcellularLocation>
        <location evidence="1">Secreted</location>
    </subcellularLocation>
</comment>
<gene>
    <name evidence="9" type="primary">MMP9</name>
</gene>
<evidence type="ECO:0000256" key="7">
    <source>
        <dbReference type="SAM" id="SignalP"/>
    </source>
</evidence>
<keyword evidence="7" id="KW-0732">Signal</keyword>
<dbReference type="OrthoDB" id="406838at2759"/>
<name>A0A0K2U0N8_LEPSM</name>
<protein>
    <submittedName>
        <fullName evidence="9">Matrix metallopeptidase 9 (Gelatinase B, 92kDa gelatinase, 92kDa type IV collagenase) [Chrysemys picta]</fullName>
    </submittedName>
</protein>
<evidence type="ECO:0000256" key="6">
    <source>
        <dbReference type="PROSITE-ProRule" id="PRU00479"/>
    </source>
</evidence>
<feature type="domain" description="Fibronectin type-II" evidence="8">
    <location>
        <begin position="158"/>
        <end position="206"/>
    </location>
</feature>
<dbReference type="SUPFAM" id="SSF57440">
    <property type="entry name" value="Kringle-like"/>
    <property type="match status" value="3"/>
</dbReference>